<dbReference type="Gene3D" id="2.30.24.10">
    <property type="entry name" value="CAT RNA-binding domain"/>
    <property type="match status" value="1"/>
</dbReference>
<keyword evidence="4" id="KW-1185">Reference proteome</keyword>
<gene>
    <name evidence="3" type="ORF">LB941_04895</name>
</gene>
<dbReference type="RefSeq" id="WP_253359974.1">
    <property type="nucleotide sequence ID" value="NZ_JAIULA010000007.1"/>
</dbReference>
<dbReference type="EMBL" id="JAIULA010000007">
    <property type="protein sequence ID" value="MCP0886673.1"/>
    <property type="molecule type" value="Genomic_DNA"/>
</dbReference>
<dbReference type="SUPFAM" id="SSF50151">
    <property type="entry name" value="SacY-like RNA-binding domain"/>
    <property type="match status" value="1"/>
</dbReference>
<evidence type="ECO:0000313" key="3">
    <source>
        <dbReference type="EMBL" id="MCP0886673.1"/>
    </source>
</evidence>
<dbReference type="Pfam" id="PF03123">
    <property type="entry name" value="CAT_RBD"/>
    <property type="match status" value="1"/>
</dbReference>
<proteinExistence type="predicted"/>
<dbReference type="SUPFAM" id="SSF63520">
    <property type="entry name" value="PTS-regulatory domain, PRD"/>
    <property type="match status" value="2"/>
</dbReference>
<sequence>MKVIKKINNNVAVCLDNNEEELVAFGKGIGFPKIPYVLNDMSKIEITFYRLNSQKLLLLKEIPEDVVEISTEIVKLAQRRITKRLNPNIIFGLADHINFALIRQQKYKDIKLPFAYDIKELYPTEYELGIQAVKLIRNKINPNFSSDEAIAIATHFINSQENGEPSDLNRVVSSIIKETTIIIEEHFKIKINEQGFSYNRFSIHLRYYIKRIQENKQIEDGASEDLLNTFRKNDFSIYKCTMDIVTMIDEKLNSISSNDEMFYLMIYVKRMISKTE</sequence>
<evidence type="ECO:0000256" key="1">
    <source>
        <dbReference type="ARBA" id="ARBA00022737"/>
    </source>
</evidence>
<evidence type="ECO:0000259" key="2">
    <source>
        <dbReference type="PROSITE" id="PS51372"/>
    </source>
</evidence>
<evidence type="ECO:0000313" key="4">
    <source>
        <dbReference type="Proteomes" id="UP001139006"/>
    </source>
</evidence>
<dbReference type="InterPro" id="IPR036634">
    <property type="entry name" value="PRD_sf"/>
</dbReference>
<dbReference type="PANTHER" id="PTHR30185:SF15">
    <property type="entry name" value="CRYPTIC BETA-GLUCOSIDE BGL OPERON ANTITERMINATOR"/>
    <property type="match status" value="1"/>
</dbReference>
<organism evidence="3 4">
    <name type="scientific">Ligilactobacillus ubinensis</name>
    <dbReference type="NCBI Taxonomy" id="2876789"/>
    <lineage>
        <taxon>Bacteria</taxon>
        <taxon>Bacillati</taxon>
        <taxon>Bacillota</taxon>
        <taxon>Bacilli</taxon>
        <taxon>Lactobacillales</taxon>
        <taxon>Lactobacillaceae</taxon>
        <taxon>Ligilactobacillus</taxon>
    </lineage>
</organism>
<keyword evidence="1" id="KW-0677">Repeat</keyword>
<dbReference type="InterPro" id="IPR004341">
    <property type="entry name" value="CAT_RNA-bd_dom"/>
</dbReference>
<feature type="domain" description="PRD" evidence="2">
    <location>
        <begin position="167"/>
        <end position="276"/>
    </location>
</feature>
<dbReference type="SMART" id="SM01061">
    <property type="entry name" value="CAT_RBD"/>
    <property type="match status" value="1"/>
</dbReference>
<dbReference type="Pfam" id="PF00874">
    <property type="entry name" value="PRD"/>
    <property type="match status" value="2"/>
</dbReference>
<feature type="domain" description="PRD" evidence="2">
    <location>
        <begin position="61"/>
        <end position="166"/>
    </location>
</feature>
<dbReference type="GO" id="GO:0003723">
    <property type="term" value="F:RNA binding"/>
    <property type="evidence" value="ECO:0007669"/>
    <property type="project" value="InterPro"/>
</dbReference>
<protein>
    <submittedName>
        <fullName evidence="3">PRD domain-containing protein</fullName>
    </submittedName>
</protein>
<dbReference type="Gene3D" id="1.10.1790.10">
    <property type="entry name" value="PRD domain"/>
    <property type="match status" value="2"/>
</dbReference>
<dbReference type="InterPro" id="IPR050661">
    <property type="entry name" value="BglG_antiterminators"/>
</dbReference>
<name>A0A9X2FLE3_9LACO</name>
<dbReference type="GO" id="GO:0006355">
    <property type="term" value="P:regulation of DNA-templated transcription"/>
    <property type="evidence" value="ECO:0007669"/>
    <property type="project" value="InterPro"/>
</dbReference>
<dbReference type="AlphaFoldDB" id="A0A9X2FLE3"/>
<accession>A0A9X2FLE3</accession>
<dbReference type="InterPro" id="IPR011608">
    <property type="entry name" value="PRD"/>
</dbReference>
<dbReference type="Proteomes" id="UP001139006">
    <property type="component" value="Unassembled WGS sequence"/>
</dbReference>
<dbReference type="InterPro" id="IPR036650">
    <property type="entry name" value="CAT_RNA-bd_dom_sf"/>
</dbReference>
<reference evidence="3 4" key="1">
    <citation type="journal article" date="2023" name="Int. J. Syst. Evol. Microbiol.">
        <title>Ligilactobacillus ubinensis sp. nov., a novel species isolated from the wild ferment of a durian fruit (Durio zibethinus).</title>
        <authorList>
            <person name="Heng Y.C."/>
            <person name="Menon N."/>
            <person name="Chen B."/>
            <person name="Loo B.Z.L."/>
            <person name="Wong G.W.J."/>
            <person name="Lim A.C.H."/>
            <person name="Silvaraju S."/>
            <person name="Kittelmann S."/>
        </authorList>
    </citation>
    <scope>NUCLEOTIDE SEQUENCE [LARGE SCALE GENOMIC DNA]</scope>
    <source>
        <strain evidence="3 4">WILCCON 0076</strain>
    </source>
</reference>
<dbReference type="PROSITE" id="PS51372">
    <property type="entry name" value="PRD_2"/>
    <property type="match status" value="2"/>
</dbReference>
<dbReference type="PANTHER" id="PTHR30185">
    <property type="entry name" value="CRYPTIC BETA-GLUCOSIDE BGL OPERON ANTITERMINATOR"/>
    <property type="match status" value="1"/>
</dbReference>
<comment type="caution">
    <text evidence="3">The sequence shown here is derived from an EMBL/GenBank/DDBJ whole genome shotgun (WGS) entry which is preliminary data.</text>
</comment>